<dbReference type="InterPro" id="IPR025857">
    <property type="entry name" value="MacB_PCD"/>
</dbReference>
<dbReference type="KEGG" id="hoh:Hoch_1920"/>
<dbReference type="AlphaFoldDB" id="D0LYZ7"/>
<evidence type="ECO:0000313" key="10">
    <source>
        <dbReference type="EMBL" id="ACY14467.1"/>
    </source>
</evidence>
<evidence type="ECO:0000256" key="4">
    <source>
        <dbReference type="ARBA" id="ARBA00022692"/>
    </source>
</evidence>
<feature type="transmembrane region" description="Helical" evidence="7">
    <location>
        <begin position="383"/>
        <end position="410"/>
    </location>
</feature>
<evidence type="ECO:0000259" key="9">
    <source>
        <dbReference type="Pfam" id="PF12704"/>
    </source>
</evidence>
<feature type="transmembrane region" description="Helical" evidence="7">
    <location>
        <begin position="80"/>
        <end position="102"/>
    </location>
</feature>
<evidence type="ECO:0000256" key="6">
    <source>
        <dbReference type="ARBA" id="ARBA00023136"/>
    </source>
</evidence>
<evidence type="ECO:0000313" key="11">
    <source>
        <dbReference type="Proteomes" id="UP000001880"/>
    </source>
</evidence>
<comment type="subcellular location">
    <subcellularLocation>
        <location evidence="1">Cell membrane</location>
        <topology evidence="1">Multi-pass membrane protein</topology>
    </subcellularLocation>
</comment>
<feature type="transmembrane region" description="Helical" evidence="7">
    <location>
        <begin position="436"/>
        <end position="453"/>
    </location>
</feature>
<dbReference type="EMBL" id="CP001804">
    <property type="protein sequence ID" value="ACY14467.1"/>
    <property type="molecule type" value="Genomic_DNA"/>
</dbReference>
<dbReference type="OrthoDB" id="9808461at2"/>
<evidence type="ECO:0000256" key="2">
    <source>
        <dbReference type="ARBA" id="ARBA00005236"/>
    </source>
</evidence>
<protein>
    <recommendedName>
        <fullName evidence="12">Lipoprotein releasing system, transmembrane protein, LolC/E family</fullName>
    </recommendedName>
</protein>
<evidence type="ECO:0000256" key="1">
    <source>
        <dbReference type="ARBA" id="ARBA00004651"/>
    </source>
</evidence>
<feature type="domain" description="MacB-like periplasmic core" evidence="9">
    <location>
        <begin position="83"/>
        <end position="307"/>
    </location>
</feature>
<dbReference type="Pfam" id="PF02687">
    <property type="entry name" value="FtsX"/>
    <property type="match status" value="1"/>
</dbReference>
<reference evidence="10 11" key="1">
    <citation type="journal article" date="2010" name="Stand. Genomic Sci.">
        <title>Complete genome sequence of Haliangium ochraceum type strain (SMP-2).</title>
        <authorList>
            <consortium name="US DOE Joint Genome Institute (JGI-PGF)"/>
            <person name="Ivanova N."/>
            <person name="Daum C."/>
            <person name="Lang E."/>
            <person name="Abt B."/>
            <person name="Kopitz M."/>
            <person name="Saunders E."/>
            <person name="Lapidus A."/>
            <person name="Lucas S."/>
            <person name="Glavina Del Rio T."/>
            <person name="Nolan M."/>
            <person name="Tice H."/>
            <person name="Copeland A."/>
            <person name="Cheng J.F."/>
            <person name="Chen F."/>
            <person name="Bruce D."/>
            <person name="Goodwin L."/>
            <person name="Pitluck S."/>
            <person name="Mavromatis K."/>
            <person name="Pati A."/>
            <person name="Mikhailova N."/>
            <person name="Chen A."/>
            <person name="Palaniappan K."/>
            <person name="Land M."/>
            <person name="Hauser L."/>
            <person name="Chang Y.J."/>
            <person name="Jeffries C.D."/>
            <person name="Detter J.C."/>
            <person name="Brettin T."/>
            <person name="Rohde M."/>
            <person name="Goker M."/>
            <person name="Bristow J."/>
            <person name="Markowitz V."/>
            <person name="Eisen J.A."/>
            <person name="Hugenholtz P."/>
            <person name="Kyrpides N.C."/>
            <person name="Klenk H.P."/>
        </authorList>
    </citation>
    <scope>NUCLEOTIDE SEQUENCE [LARGE SCALE GENOMIC DNA]</scope>
    <source>
        <strain evidence="11">DSM 14365 / CIP 107738 / JCM 11303 / AJ 13395 / SMP-2</strain>
    </source>
</reference>
<proteinExistence type="inferred from homology"/>
<feature type="transmembrane region" description="Helical" evidence="7">
    <location>
        <begin position="52"/>
        <end position="74"/>
    </location>
</feature>
<keyword evidence="3" id="KW-1003">Cell membrane</keyword>
<evidence type="ECO:0000256" key="5">
    <source>
        <dbReference type="ARBA" id="ARBA00022989"/>
    </source>
</evidence>
<keyword evidence="5 7" id="KW-1133">Transmembrane helix</keyword>
<feature type="transmembrane region" description="Helical" evidence="7">
    <location>
        <begin position="335"/>
        <end position="353"/>
    </location>
</feature>
<evidence type="ECO:0000256" key="7">
    <source>
        <dbReference type="SAM" id="Phobius"/>
    </source>
</evidence>
<dbReference type="Pfam" id="PF12704">
    <property type="entry name" value="MacB_PCD"/>
    <property type="match status" value="1"/>
</dbReference>
<dbReference type="PANTHER" id="PTHR30489">
    <property type="entry name" value="LIPOPROTEIN-RELEASING SYSTEM TRANSMEMBRANE PROTEIN LOLE"/>
    <property type="match status" value="1"/>
</dbReference>
<dbReference type="HOGENOM" id="CLU_000604_8_1_7"/>
<evidence type="ECO:0008006" key="12">
    <source>
        <dbReference type="Google" id="ProtNLM"/>
    </source>
</evidence>
<sequence>MLAAVAMYELTIGWRYLYRGNPSRRLLLGAGLGFLALLLGVYLLLSSDGSSPVGVVALVTGMLTTTACLMLAFFSVLTSVSGLGVVLGVAALTVTLAVATGFQEEFRAKVLGVNAHVIIMKNTTDFPEYRKVEEVARNIDPEVRAVQPFLFEEMLATRGNGKQSGVAIKGVDPARVGQVLDLQKHIIEGSVEPLAEQPPPGEPAAIVMGRELARKLDATVGDEITVVAPLSNLDLDTWTASGSAPLTRKFRVGGIFYSGFAEYDQRLMYVSLSEAQELRGQGDRVLGVELKVADVERAREIADKIEAELGGSPYVVQDWYELNRNLFTALTLQKIVLIVILTLIIIVATFNVVSNLTMMVIDKTREVAILKSIGADSASIGRIFQVVGLAIGAVGTVLGLGIGLTVCFVVEKYGYRLDPKVYLIDHLPIVVKSPEVVLIAAITMVVSAVAAYFPSAKAAALHPVEGLRYE</sequence>
<keyword evidence="11" id="KW-1185">Reference proteome</keyword>
<dbReference type="InterPro" id="IPR051447">
    <property type="entry name" value="Lipoprotein-release_system"/>
</dbReference>
<feature type="transmembrane region" description="Helical" evidence="7">
    <location>
        <begin position="26"/>
        <end position="45"/>
    </location>
</feature>
<comment type="similarity">
    <text evidence="2">Belongs to the ABC-4 integral membrane protein family. LolC/E subfamily.</text>
</comment>
<dbReference type="STRING" id="502025.Hoch_1920"/>
<dbReference type="Proteomes" id="UP000001880">
    <property type="component" value="Chromosome"/>
</dbReference>
<dbReference type="InterPro" id="IPR003838">
    <property type="entry name" value="ABC3_permease_C"/>
</dbReference>
<dbReference type="PANTHER" id="PTHR30489:SF0">
    <property type="entry name" value="LIPOPROTEIN-RELEASING SYSTEM TRANSMEMBRANE PROTEIN LOLE"/>
    <property type="match status" value="1"/>
</dbReference>
<keyword evidence="6 7" id="KW-0472">Membrane</keyword>
<evidence type="ECO:0000256" key="3">
    <source>
        <dbReference type="ARBA" id="ARBA00022475"/>
    </source>
</evidence>
<feature type="domain" description="ABC3 transporter permease C-terminal" evidence="8">
    <location>
        <begin position="338"/>
        <end position="458"/>
    </location>
</feature>
<evidence type="ECO:0000259" key="8">
    <source>
        <dbReference type="Pfam" id="PF02687"/>
    </source>
</evidence>
<organism evidence="10 11">
    <name type="scientific">Haliangium ochraceum (strain DSM 14365 / JCM 11303 / SMP-2)</name>
    <dbReference type="NCBI Taxonomy" id="502025"/>
    <lineage>
        <taxon>Bacteria</taxon>
        <taxon>Pseudomonadati</taxon>
        <taxon>Myxococcota</taxon>
        <taxon>Polyangia</taxon>
        <taxon>Haliangiales</taxon>
        <taxon>Kofleriaceae</taxon>
        <taxon>Haliangium</taxon>
    </lineage>
</organism>
<dbReference type="GO" id="GO:0098797">
    <property type="term" value="C:plasma membrane protein complex"/>
    <property type="evidence" value="ECO:0007669"/>
    <property type="project" value="TreeGrafter"/>
</dbReference>
<gene>
    <name evidence="10" type="ordered locus">Hoch_1920</name>
</gene>
<dbReference type="GO" id="GO:0044874">
    <property type="term" value="P:lipoprotein localization to outer membrane"/>
    <property type="evidence" value="ECO:0007669"/>
    <property type="project" value="TreeGrafter"/>
</dbReference>
<name>D0LYZ7_HALO1</name>
<dbReference type="eggNOG" id="COG4591">
    <property type="taxonomic scope" value="Bacteria"/>
</dbReference>
<keyword evidence="4 7" id="KW-0812">Transmembrane</keyword>
<accession>D0LYZ7</accession>